<dbReference type="SUPFAM" id="SSF54160">
    <property type="entry name" value="Chromo domain-like"/>
    <property type="match status" value="1"/>
</dbReference>
<dbReference type="OrthoDB" id="10578723at2759"/>
<evidence type="ECO:0000313" key="1">
    <source>
        <dbReference type="EMBL" id="PFH46111.1"/>
    </source>
</evidence>
<proteinExistence type="predicted"/>
<accession>A0A2A9NCX1</accession>
<evidence type="ECO:0000313" key="2">
    <source>
        <dbReference type="Proteomes" id="UP000242287"/>
    </source>
</evidence>
<reference evidence="1 2" key="1">
    <citation type="submission" date="2014-02" db="EMBL/GenBank/DDBJ databases">
        <title>Transposable element dynamics among asymbiotic and ectomycorrhizal Amanita fungi.</title>
        <authorList>
            <consortium name="DOE Joint Genome Institute"/>
            <person name="Hess J."/>
            <person name="Skrede I."/>
            <person name="Wolfe B."/>
            <person name="LaButti K."/>
            <person name="Ohm R.A."/>
            <person name="Grigoriev I.V."/>
            <person name="Pringle A."/>
        </authorList>
    </citation>
    <scope>NUCLEOTIDE SEQUENCE [LARGE SCALE GENOMIC DNA]</scope>
    <source>
        <strain evidence="1 2">SKay4041</strain>
    </source>
</reference>
<dbReference type="AlphaFoldDB" id="A0A2A9NCX1"/>
<dbReference type="InterPro" id="IPR016197">
    <property type="entry name" value="Chromo-like_dom_sf"/>
</dbReference>
<keyword evidence="2" id="KW-1185">Reference proteome</keyword>
<feature type="non-terminal residue" evidence="1">
    <location>
        <position position="1"/>
    </location>
</feature>
<evidence type="ECO:0008006" key="3">
    <source>
        <dbReference type="Google" id="ProtNLM"/>
    </source>
</evidence>
<dbReference type="EMBL" id="KZ302233">
    <property type="protein sequence ID" value="PFH46111.1"/>
    <property type="molecule type" value="Genomic_DNA"/>
</dbReference>
<sequence length="72" mass="9054">GKLEFLVKWKGYPTEEISHHHLTFQWYTNFMKLEMPKRLFGWEDGKFDREYLEKLEQNWRKWKGVQKEAYRS</sequence>
<gene>
    <name evidence="1" type="ORF">AMATHDRAFT_156246</name>
</gene>
<protein>
    <recommendedName>
        <fullName evidence="3">Chromo domain-containing protein</fullName>
    </recommendedName>
</protein>
<name>A0A2A9NCX1_9AGAR</name>
<dbReference type="Proteomes" id="UP000242287">
    <property type="component" value="Unassembled WGS sequence"/>
</dbReference>
<organism evidence="1 2">
    <name type="scientific">Amanita thiersii Skay4041</name>
    <dbReference type="NCBI Taxonomy" id="703135"/>
    <lineage>
        <taxon>Eukaryota</taxon>
        <taxon>Fungi</taxon>
        <taxon>Dikarya</taxon>
        <taxon>Basidiomycota</taxon>
        <taxon>Agaricomycotina</taxon>
        <taxon>Agaricomycetes</taxon>
        <taxon>Agaricomycetidae</taxon>
        <taxon>Agaricales</taxon>
        <taxon>Pluteineae</taxon>
        <taxon>Amanitaceae</taxon>
        <taxon>Amanita</taxon>
    </lineage>
</organism>